<reference evidence="1 2" key="1">
    <citation type="submission" date="2010-08" db="EMBL/GenBank/DDBJ databases">
        <authorList>
            <consortium name="US DOE Joint Genome Institute (JGI-PGF)"/>
            <person name="Lucas S."/>
            <person name="Copeland A."/>
            <person name="Lapidus A."/>
            <person name="Cheng J.-F."/>
            <person name="Bruce D."/>
            <person name="Goodwin L."/>
            <person name="Pitluck S."/>
            <person name="Land M.L."/>
            <person name="Hauser L."/>
            <person name="Chang Y.-J."/>
            <person name="Anderson I.J."/>
            <person name="Johnson E."/>
            <person name="Mulhopadhyay B."/>
            <person name="Kyrpides N."/>
            <person name="Woyke T.J."/>
        </authorList>
    </citation>
    <scope>NUCLEOTIDE SEQUENCE [LARGE SCALE GENOMIC DNA]</scope>
    <source>
        <strain evidence="1 2">6</strain>
    </source>
</reference>
<dbReference type="STRING" id="633697.EubceDRAFT1_2772"/>
<dbReference type="Proteomes" id="UP000005753">
    <property type="component" value="Chromosome"/>
</dbReference>
<gene>
    <name evidence="1" type="ORF">EubceDRAFT1_2772</name>
</gene>
<accession>I5AXE9</accession>
<dbReference type="HOGENOM" id="CLU_2553175_0_0_9"/>
<evidence type="ECO:0000313" key="1">
    <source>
        <dbReference type="EMBL" id="EIM58472.1"/>
    </source>
</evidence>
<protein>
    <submittedName>
        <fullName evidence="1">Uncharacterized protein</fullName>
    </submittedName>
</protein>
<sequence length="82" mass="9390">MLYVEVYVPALEKEYEFSLNEHARIGAVIDEISSVVSVQEQKKWQPDTEERILCNATGMCILPADHTLYECRVHPGSRLILL</sequence>
<organism evidence="1 2">
    <name type="scientific">Eubacterium cellulosolvens (strain ATCC 43171 / JCM 9499 / 6)</name>
    <name type="common">Cillobacterium cellulosolvens</name>
    <dbReference type="NCBI Taxonomy" id="633697"/>
    <lineage>
        <taxon>Bacteria</taxon>
        <taxon>Bacillati</taxon>
        <taxon>Bacillota</taxon>
        <taxon>Clostridia</taxon>
        <taxon>Eubacteriales</taxon>
        <taxon>Eubacteriaceae</taxon>
        <taxon>Eubacterium</taxon>
    </lineage>
</organism>
<reference evidence="1 2" key="2">
    <citation type="submission" date="2012-02" db="EMBL/GenBank/DDBJ databases">
        <title>Improved High-Quality Draft sequence of Eubacterium cellulosolvens 6.</title>
        <authorList>
            <consortium name="US DOE Joint Genome Institute"/>
            <person name="Lucas S."/>
            <person name="Han J."/>
            <person name="Lapidus A."/>
            <person name="Cheng J.-F."/>
            <person name="Goodwin L."/>
            <person name="Pitluck S."/>
            <person name="Peters L."/>
            <person name="Mikhailova N."/>
            <person name="Gu W."/>
            <person name="Detter J.C."/>
            <person name="Han C."/>
            <person name="Tapia R."/>
            <person name="Land M."/>
            <person name="Hauser L."/>
            <person name="Kyrpides N."/>
            <person name="Ivanova N."/>
            <person name="Pagani I."/>
            <person name="Johnson E."/>
            <person name="Mukhopadhyay B."/>
            <person name="Anderson I."/>
            <person name="Woyke T."/>
        </authorList>
    </citation>
    <scope>NUCLEOTIDE SEQUENCE [LARGE SCALE GENOMIC DNA]</scope>
    <source>
        <strain evidence="1 2">6</strain>
    </source>
</reference>
<keyword evidence="2" id="KW-1185">Reference proteome</keyword>
<dbReference type="EMBL" id="CM001487">
    <property type="protein sequence ID" value="EIM58472.1"/>
    <property type="molecule type" value="Genomic_DNA"/>
</dbReference>
<evidence type="ECO:0000313" key="2">
    <source>
        <dbReference type="Proteomes" id="UP000005753"/>
    </source>
</evidence>
<proteinExistence type="predicted"/>
<name>I5AXE9_EUBC6</name>
<dbReference type="AlphaFoldDB" id="I5AXE9"/>